<dbReference type="PANTHER" id="PTHR43479">
    <property type="entry name" value="ACREF/ENVCD OPERON REPRESSOR-RELATED"/>
    <property type="match status" value="1"/>
</dbReference>
<organism evidence="4 5">
    <name type="scientific">Candidatus Alectryocaccomicrobium excrementavium</name>
    <dbReference type="NCBI Taxonomy" id="2840668"/>
    <lineage>
        <taxon>Bacteria</taxon>
        <taxon>Bacillati</taxon>
        <taxon>Bacillota</taxon>
        <taxon>Clostridia</taxon>
        <taxon>Candidatus Alectryocaccomicrobium</taxon>
    </lineage>
</organism>
<evidence type="ECO:0000313" key="5">
    <source>
        <dbReference type="Proteomes" id="UP000824140"/>
    </source>
</evidence>
<sequence>MPNRTKEMLAESLMKLLARRTLDKITIQDIVDDCGYNRQTFYYHFHDIYDLIDWIFAAQTQELIEKCRACGSLDVGVEAVIAYMRGNRRLILNILRSVNGEKLLDNLYRSAQSIVLSALENHPGVQELSAEYRELVAEAFKYALAGLLIDWMRAGIPEDRVHKIHTMKAIYIGALEYALDTVRGLQALNLDIERDL</sequence>
<dbReference type="InterPro" id="IPR050624">
    <property type="entry name" value="HTH-type_Tx_Regulator"/>
</dbReference>
<keyword evidence="1 2" id="KW-0238">DNA-binding</keyword>
<proteinExistence type="predicted"/>
<comment type="caution">
    <text evidence="4">The sequence shown here is derived from an EMBL/GenBank/DDBJ whole genome shotgun (WGS) entry which is preliminary data.</text>
</comment>
<accession>A0A9D1K536</accession>
<gene>
    <name evidence="4" type="ORF">IAA84_02825</name>
</gene>
<reference evidence="4" key="2">
    <citation type="journal article" date="2021" name="PeerJ">
        <title>Extensive microbial diversity within the chicken gut microbiome revealed by metagenomics and culture.</title>
        <authorList>
            <person name="Gilroy R."/>
            <person name="Ravi A."/>
            <person name="Getino M."/>
            <person name="Pursley I."/>
            <person name="Horton D.L."/>
            <person name="Alikhan N.F."/>
            <person name="Baker D."/>
            <person name="Gharbi K."/>
            <person name="Hall N."/>
            <person name="Watson M."/>
            <person name="Adriaenssens E.M."/>
            <person name="Foster-Nyarko E."/>
            <person name="Jarju S."/>
            <person name="Secka A."/>
            <person name="Antonio M."/>
            <person name="Oren A."/>
            <person name="Chaudhuri R.R."/>
            <person name="La Ragione R."/>
            <person name="Hildebrand F."/>
            <person name="Pallen M.J."/>
        </authorList>
    </citation>
    <scope>NUCLEOTIDE SEQUENCE</scope>
    <source>
        <strain evidence="4">13766</strain>
    </source>
</reference>
<dbReference type="PANTHER" id="PTHR43479:SF7">
    <property type="entry name" value="TETR-FAMILY TRANSCRIPTIONAL REGULATOR"/>
    <property type="match status" value="1"/>
</dbReference>
<dbReference type="InterPro" id="IPR009057">
    <property type="entry name" value="Homeodomain-like_sf"/>
</dbReference>
<dbReference type="SUPFAM" id="SSF46689">
    <property type="entry name" value="Homeodomain-like"/>
    <property type="match status" value="1"/>
</dbReference>
<evidence type="ECO:0000313" key="4">
    <source>
        <dbReference type="EMBL" id="HIS91931.1"/>
    </source>
</evidence>
<protein>
    <submittedName>
        <fullName evidence="4">TetR/AcrR family transcriptional regulator C-terminal domain-containing protein</fullName>
    </submittedName>
</protein>
<dbReference type="PROSITE" id="PS50977">
    <property type="entry name" value="HTH_TETR_2"/>
    <property type="match status" value="1"/>
</dbReference>
<dbReference type="EMBL" id="DVJN01000057">
    <property type="protein sequence ID" value="HIS91931.1"/>
    <property type="molecule type" value="Genomic_DNA"/>
</dbReference>
<name>A0A9D1K536_9FIRM</name>
<dbReference type="Pfam" id="PF14278">
    <property type="entry name" value="TetR_C_8"/>
    <property type="match status" value="1"/>
</dbReference>
<dbReference type="Proteomes" id="UP000824140">
    <property type="component" value="Unassembled WGS sequence"/>
</dbReference>
<feature type="domain" description="HTH tetR-type" evidence="3">
    <location>
        <begin position="3"/>
        <end position="63"/>
    </location>
</feature>
<reference evidence="4" key="1">
    <citation type="submission" date="2020-10" db="EMBL/GenBank/DDBJ databases">
        <authorList>
            <person name="Gilroy R."/>
        </authorList>
    </citation>
    <scope>NUCLEOTIDE SEQUENCE</scope>
    <source>
        <strain evidence="4">13766</strain>
    </source>
</reference>
<dbReference type="InterPro" id="IPR001647">
    <property type="entry name" value="HTH_TetR"/>
</dbReference>
<dbReference type="GO" id="GO:0003677">
    <property type="term" value="F:DNA binding"/>
    <property type="evidence" value="ECO:0007669"/>
    <property type="project" value="UniProtKB-UniRule"/>
</dbReference>
<dbReference type="AlphaFoldDB" id="A0A9D1K536"/>
<evidence type="ECO:0000259" key="3">
    <source>
        <dbReference type="PROSITE" id="PS50977"/>
    </source>
</evidence>
<dbReference type="Gene3D" id="1.10.357.10">
    <property type="entry name" value="Tetracycline Repressor, domain 2"/>
    <property type="match status" value="1"/>
</dbReference>
<evidence type="ECO:0000256" key="1">
    <source>
        <dbReference type="ARBA" id="ARBA00023125"/>
    </source>
</evidence>
<dbReference type="Pfam" id="PF00440">
    <property type="entry name" value="TetR_N"/>
    <property type="match status" value="1"/>
</dbReference>
<dbReference type="InterPro" id="IPR039532">
    <property type="entry name" value="TetR_C_Firmicutes"/>
</dbReference>
<evidence type="ECO:0000256" key="2">
    <source>
        <dbReference type="PROSITE-ProRule" id="PRU00335"/>
    </source>
</evidence>
<feature type="DNA-binding region" description="H-T-H motif" evidence="2">
    <location>
        <begin position="26"/>
        <end position="45"/>
    </location>
</feature>